<dbReference type="OrthoDB" id="2455506at2"/>
<name>A0A327ZZI6_9STAP</name>
<gene>
    <name evidence="1" type="ORF">BHX94_12605</name>
</gene>
<reference evidence="1 2" key="1">
    <citation type="journal article" date="2018" name="Front. Microbiol.">
        <title>Description and Comparative Genomics of Macrococcus caseolyticus subsp. hominis subsp. nov., Macrococcus goetzii sp. nov., Macrococcus epidermidis sp. nov., and Macrococcus bohemicus sp. nov., Novel Macrococci From Human Clinical Material With Virulence Potential and Suspected Uptake of Foreign DNA by Natural Transformation.</title>
        <authorList>
            <person name="Maslanova I."/>
            <person name="Wertheimer Z."/>
            <person name="Sedlacek I."/>
            <person name="Svec P."/>
            <person name="Indrakova A."/>
            <person name="Kovarovic V."/>
            <person name="Schumann P."/>
            <person name="Sproer C."/>
            <person name="Kralova S."/>
            <person name="Sedo O."/>
            <person name="Kristofova L."/>
            <person name="Vrbovska V."/>
            <person name="Fuzik T."/>
            <person name="Petras P."/>
            <person name="Zdrahal Z."/>
            <person name="Ruzickova V."/>
            <person name="Doskar J."/>
            <person name="Pantucek R."/>
        </authorList>
    </citation>
    <scope>NUCLEOTIDE SEQUENCE [LARGE SCALE GENOMIC DNA]</scope>
    <source>
        <strain evidence="1 2">03/115</strain>
        <plasmid evidence="1">pZKMB2</plasmid>
    </source>
</reference>
<dbReference type="RefSeq" id="WP_111744489.1">
    <property type="nucleotide sequence ID" value="NZ_CM009973.1"/>
</dbReference>
<dbReference type="EMBL" id="PZJG01000031">
    <property type="protein sequence ID" value="RAK47690.1"/>
    <property type="molecule type" value="Genomic_DNA"/>
</dbReference>
<proteinExistence type="predicted"/>
<accession>A0A327ZZI6</accession>
<geneLocation type="plasmid" evidence="2">
    <name>pzkmb2</name>
</geneLocation>
<evidence type="ECO:0000313" key="1">
    <source>
        <dbReference type="EMBL" id="RAK47690.1"/>
    </source>
</evidence>
<evidence type="ECO:0000313" key="2">
    <source>
        <dbReference type="Proteomes" id="UP000249579"/>
    </source>
</evidence>
<organism evidence="1 2">
    <name type="scientific">Macrococcoides bohemicum</name>
    <dbReference type="NCBI Taxonomy" id="1903056"/>
    <lineage>
        <taxon>Bacteria</taxon>
        <taxon>Bacillati</taxon>
        <taxon>Bacillota</taxon>
        <taxon>Bacilli</taxon>
        <taxon>Bacillales</taxon>
        <taxon>Staphylococcaceae</taxon>
        <taxon>Macrococcoides</taxon>
    </lineage>
</organism>
<dbReference type="Proteomes" id="UP000249579">
    <property type="component" value="Plasmid pZKMB2"/>
</dbReference>
<protein>
    <submittedName>
        <fullName evidence="1">Uncharacterized protein</fullName>
    </submittedName>
</protein>
<keyword evidence="1" id="KW-0614">Plasmid</keyword>
<comment type="caution">
    <text evidence="1">The sequence shown here is derived from an EMBL/GenBank/DDBJ whole genome shotgun (WGS) entry which is preliminary data.</text>
</comment>
<sequence>MNIYIFRLDNLKLLNNSPISIIPREVEHAEGFVGSINKLEEKYKKLIKTCLNKSQQLSVNQKELILKKPSFIFLYSSNDTNIQSNNKRQLDIFYANKHRILQELIAAFSIALWIIKDNALNFNQSYHCDLRNGYEATIGYDLKNVCSNGLISSASFNNEEIHYALDLMYTIHEFMKKSVDSIDIYNYDNNGTTFYSNEEFISQEFTKDNTYSFSRALIYLQSARSTGFLTKKISQYSACLECIFAIKENHSKNLSEITSNLLSSNTSEKDKISMDMKDVYSVRSDQEHGGQIKYLKNHSQRNLIELSQRLDDYVRKVIKYIIRNPELNYQMGDVEKKSATRLHFKAMIK</sequence>
<dbReference type="AlphaFoldDB" id="A0A327ZZI6"/>